<reference evidence="1" key="1">
    <citation type="submission" date="2018-06" db="EMBL/GenBank/DDBJ databases">
        <authorList>
            <person name="Zhirakovskaya E."/>
        </authorList>
    </citation>
    <scope>NUCLEOTIDE SEQUENCE</scope>
</reference>
<accession>A0A3B0WZD5</accession>
<name>A0A3B0WZD5_9ZZZZ</name>
<dbReference type="Pfam" id="PF13174">
    <property type="entry name" value="TPR_6"/>
    <property type="match status" value="1"/>
</dbReference>
<dbReference type="Gene3D" id="1.25.40.10">
    <property type="entry name" value="Tetratricopeptide repeat domain"/>
    <property type="match status" value="2"/>
</dbReference>
<protein>
    <submittedName>
        <fullName evidence="1">Uncharacterized protein</fullName>
    </submittedName>
</protein>
<dbReference type="EMBL" id="UOFI01000010">
    <property type="protein sequence ID" value="VAW61395.1"/>
    <property type="molecule type" value="Genomic_DNA"/>
</dbReference>
<dbReference type="InterPro" id="IPR011990">
    <property type="entry name" value="TPR-like_helical_dom_sf"/>
</dbReference>
<proteinExistence type="predicted"/>
<gene>
    <name evidence="1" type="ORF">MNBD_GAMMA09-753</name>
</gene>
<dbReference type="SUPFAM" id="SSF48452">
    <property type="entry name" value="TPR-like"/>
    <property type="match status" value="1"/>
</dbReference>
<dbReference type="InterPro" id="IPR019734">
    <property type="entry name" value="TPR_rpt"/>
</dbReference>
<dbReference type="SMART" id="SM00028">
    <property type="entry name" value="TPR"/>
    <property type="match status" value="2"/>
</dbReference>
<organism evidence="1">
    <name type="scientific">hydrothermal vent metagenome</name>
    <dbReference type="NCBI Taxonomy" id="652676"/>
    <lineage>
        <taxon>unclassified sequences</taxon>
        <taxon>metagenomes</taxon>
        <taxon>ecological metagenomes</taxon>
    </lineage>
</organism>
<dbReference type="AlphaFoldDB" id="A0A3B0WZD5"/>
<evidence type="ECO:0000313" key="1">
    <source>
        <dbReference type="EMBL" id="VAW61395.1"/>
    </source>
</evidence>
<dbReference type="PROSITE" id="PS50005">
    <property type="entry name" value="TPR"/>
    <property type="match status" value="1"/>
</dbReference>
<sequence>MYHNVKKISSLLFSAILLLLISSSAHSNETVWTQSLKLEAQKNYEQAAVVLTPLIENNSDEYALLRSAYLSYMQGEFNDSISQYLEAIDLNPKSIDARLGVTLPLIAQRRWRQVKRYTYEVLRQSHWNYTAHIRLLIAEEGMRNWKDLASHAKQIAEIYPSDATALVYLARANIWLSNTRAAINAYKEVLKRSPAHIEARQFIAVNK</sequence>